<dbReference type="PROSITE" id="PS00480">
    <property type="entry name" value="CITRATE_SYNTHASE"/>
    <property type="match status" value="1"/>
</dbReference>
<dbReference type="Proteomes" id="UP001556040">
    <property type="component" value="Unassembled WGS sequence"/>
</dbReference>
<organism evidence="7 8">
    <name type="scientific">Jeotgalibacillus marinus</name>
    <dbReference type="NCBI Taxonomy" id="86667"/>
    <lineage>
        <taxon>Bacteria</taxon>
        <taxon>Bacillati</taxon>
        <taxon>Bacillota</taxon>
        <taxon>Bacilli</taxon>
        <taxon>Bacillales</taxon>
        <taxon>Caryophanaceae</taxon>
        <taxon>Jeotgalibacillus</taxon>
    </lineage>
</organism>
<gene>
    <name evidence="7" type="ORF">AB1471_14295</name>
</gene>
<dbReference type="PRINTS" id="PR00143">
    <property type="entry name" value="CITRTSNTHASE"/>
</dbReference>
<dbReference type="Pfam" id="PF00285">
    <property type="entry name" value="Citrate_synt"/>
    <property type="match status" value="1"/>
</dbReference>
<comment type="similarity">
    <text evidence="2 5 6">Belongs to the citrate synthase family.</text>
</comment>
<sequence length="367" mass="41053">MNTTQWSKGLEGVIAAETAISLVDGEKGKLIYRGYDAKELSLNHSFEEICFLLWYGRLPSHKELMTLSNAFRNDRALPEHLLHIMKQLPPEMSMMSVIRTLLSALEDPSYQWPPTIEQAIRLTAVVPTIIATRTAILKGKEPTAPHLSLDHIANYLYMIHGTSPSLAHVKALTTYAILTMEHGMNASTFSSRVIASTESDLISSMTGAIGAMKGPLHGGAPSEVTEMLHEIGTKEHTESWLTSKLENNEKLMGFGHRVYKTTDPRAEALREITGKLSEEDVWLELAYHVEETALRLLDQYKPGRKLYTNVEFYAAAVLKAVEIPNELFTPTFTLSRMVGWTANVIEQSIDNRIFRPQSLYTGEIPTP</sequence>
<keyword evidence="8" id="KW-1185">Reference proteome</keyword>
<keyword evidence="3 5" id="KW-0808">Transferase</keyword>
<comment type="pathway">
    <text evidence="1">Carbohydrate metabolism; tricarboxylic acid cycle.</text>
</comment>
<evidence type="ECO:0000256" key="4">
    <source>
        <dbReference type="ARBA" id="ARBA00049288"/>
    </source>
</evidence>
<accession>A0ABV3Q6P8</accession>
<dbReference type="InterPro" id="IPR016143">
    <property type="entry name" value="Citrate_synth-like_sm_a-sub"/>
</dbReference>
<proteinExistence type="inferred from homology"/>
<evidence type="ECO:0000256" key="6">
    <source>
        <dbReference type="RuleBase" id="RU003406"/>
    </source>
</evidence>
<protein>
    <recommendedName>
        <fullName evidence="5">Citrate synthase</fullName>
    </recommendedName>
</protein>
<dbReference type="InterPro" id="IPR019810">
    <property type="entry name" value="Citrate_synthase_AS"/>
</dbReference>
<evidence type="ECO:0000256" key="1">
    <source>
        <dbReference type="ARBA" id="ARBA00005163"/>
    </source>
</evidence>
<evidence type="ECO:0000256" key="5">
    <source>
        <dbReference type="PIRNR" id="PIRNR001369"/>
    </source>
</evidence>
<dbReference type="PANTHER" id="PTHR11739">
    <property type="entry name" value="CITRATE SYNTHASE"/>
    <property type="match status" value="1"/>
</dbReference>
<evidence type="ECO:0000313" key="8">
    <source>
        <dbReference type="Proteomes" id="UP001556040"/>
    </source>
</evidence>
<evidence type="ECO:0000256" key="2">
    <source>
        <dbReference type="ARBA" id="ARBA00010566"/>
    </source>
</evidence>
<dbReference type="InterPro" id="IPR016142">
    <property type="entry name" value="Citrate_synth-like_lrg_a-sub"/>
</dbReference>
<comment type="caution">
    <text evidence="7">The sequence shown here is derived from an EMBL/GenBank/DDBJ whole genome shotgun (WGS) entry which is preliminary data.</text>
</comment>
<dbReference type="RefSeq" id="WP_367780449.1">
    <property type="nucleotide sequence ID" value="NZ_JBFMIA010000019.1"/>
</dbReference>
<dbReference type="PIRSF" id="PIRSF001369">
    <property type="entry name" value="Citrate_synth"/>
    <property type="match status" value="1"/>
</dbReference>
<comment type="catalytic activity">
    <reaction evidence="4">
        <text>oxaloacetate + acetyl-CoA + H2O = citrate + CoA + H(+)</text>
        <dbReference type="Rhea" id="RHEA:16845"/>
        <dbReference type="ChEBI" id="CHEBI:15377"/>
        <dbReference type="ChEBI" id="CHEBI:15378"/>
        <dbReference type="ChEBI" id="CHEBI:16452"/>
        <dbReference type="ChEBI" id="CHEBI:16947"/>
        <dbReference type="ChEBI" id="CHEBI:57287"/>
        <dbReference type="ChEBI" id="CHEBI:57288"/>
        <dbReference type="EC" id="2.3.3.16"/>
    </reaction>
</comment>
<dbReference type="CDD" id="cd06109">
    <property type="entry name" value="BsCS-I_like"/>
    <property type="match status" value="1"/>
</dbReference>
<evidence type="ECO:0000313" key="7">
    <source>
        <dbReference type="EMBL" id="MEW9502962.1"/>
    </source>
</evidence>
<dbReference type="EMBL" id="JBFMIA010000019">
    <property type="protein sequence ID" value="MEW9502962.1"/>
    <property type="molecule type" value="Genomic_DNA"/>
</dbReference>
<evidence type="ECO:0000256" key="3">
    <source>
        <dbReference type="ARBA" id="ARBA00022679"/>
    </source>
</evidence>
<dbReference type="InterPro" id="IPR036969">
    <property type="entry name" value="Citrate_synthase_sf"/>
</dbReference>
<dbReference type="SUPFAM" id="SSF48256">
    <property type="entry name" value="Citrate synthase"/>
    <property type="match status" value="1"/>
</dbReference>
<dbReference type="PANTHER" id="PTHR11739:SF4">
    <property type="entry name" value="CITRATE SYNTHASE, PEROXISOMAL"/>
    <property type="match status" value="1"/>
</dbReference>
<name>A0ABV3Q6P8_9BACL</name>
<dbReference type="Gene3D" id="1.10.580.10">
    <property type="entry name" value="Citrate Synthase, domain 1"/>
    <property type="match status" value="1"/>
</dbReference>
<reference evidence="7 8" key="1">
    <citation type="journal article" date="1979" name="Int. J. Syst. Evol. Microbiol.">
        <title>Bacillus globisporus subsp. marinus subsp. nov.</title>
        <authorList>
            <person name="Liu H."/>
        </authorList>
    </citation>
    <scope>NUCLEOTIDE SEQUENCE [LARGE SCALE GENOMIC DNA]</scope>
    <source>
        <strain evidence="7 8">DSM 1297</strain>
    </source>
</reference>
<dbReference type="InterPro" id="IPR002020">
    <property type="entry name" value="Citrate_synthase"/>
</dbReference>
<dbReference type="Gene3D" id="1.10.230.10">
    <property type="entry name" value="Cytochrome P450-Terp, domain 2"/>
    <property type="match status" value="1"/>
</dbReference>
<dbReference type="InterPro" id="IPR024176">
    <property type="entry name" value="Citrate_synthase_bac-typ"/>
</dbReference>